<organism evidence="2 3">
    <name type="scientific">Lactobacillus hominis DSM 23910 = CRBIP 24.179</name>
    <dbReference type="NCBI Taxonomy" id="1423758"/>
    <lineage>
        <taxon>Bacteria</taxon>
        <taxon>Bacillati</taxon>
        <taxon>Bacillota</taxon>
        <taxon>Bacilli</taxon>
        <taxon>Lactobacillales</taxon>
        <taxon>Lactobacillaceae</taxon>
        <taxon>Lactobacillus</taxon>
    </lineage>
</organism>
<name>I7LAI5_9LACO</name>
<reference evidence="2 3" key="1">
    <citation type="submission" date="2012-06" db="EMBL/GenBank/DDBJ databases">
        <title>Draft Genome Sequence of Lactobacillus hominis Strain CRBIP 24.179T, isolated from human intestine.</title>
        <authorList>
            <person name="Cousin S."/>
            <person name="Ma L."/>
            <person name="Bizet C."/>
            <person name="Loux V."/>
            <person name="Bouchier C."/>
            <person name="Clermont D."/>
            <person name="Creno S."/>
        </authorList>
    </citation>
    <scope>NUCLEOTIDE SEQUENCE [LARGE SCALE GENOMIC DNA]</scope>
    <source>
        <strain evidence="3">CRBIP 24.179T</strain>
    </source>
</reference>
<dbReference type="EMBL" id="CAKE01000020">
    <property type="protein sequence ID" value="CCI82279.1"/>
    <property type="molecule type" value="Genomic_DNA"/>
</dbReference>
<keyword evidence="1" id="KW-1133">Transmembrane helix</keyword>
<evidence type="ECO:0000313" key="2">
    <source>
        <dbReference type="EMBL" id="CCI82279.1"/>
    </source>
</evidence>
<accession>I7LAI5</accession>
<dbReference type="Proteomes" id="UP000009320">
    <property type="component" value="Unassembled WGS sequence"/>
</dbReference>
<keyword evidence="3" id="KW-1185">Reference proteome</keyword>
<proteinExistence type="predicted"/>
<sequence length="44" mass="4856">MNFILTTLPHTGAVANWIWGIIGFILAALAVMLIIACTTQRDKR</sequence>
<dbReference type="RefSeq" id="WP_008471319.1">
    <property type="nucleotide sequence ID" value="NZ_AYZP01000020.1"/>
</dbReference>
<dbReference type="GeneID" id="82848037"/>
<dbReference type="NCBIfam" id="TIGR01167">
    <property type="entry name" value="LPXTG_anchor"/>
    <property type="match status" value="1"/>
</dbReference>
<protein>
    <submittedName>
        <fullName evidence="2">Uncharacterized protein</fullName>
    </submittedName>
</protein>
<dbReference type="AlphaFoldDB" id="I7LAI5"/>
<feature type="transmembrane region" description="Helical" evidence="1">
    <location>
        <begin position="17"/>
        <end position="38"/>
    </location>
</feature>
<comment type="caution">
    <text evidence="2">The sequence shown here is derived from an EMBL/GenBank/DDBJ whole genome shotgun (WGS) entry which is preliminary data.</text>
</comment>
<keyword evidence="1" id="KW-0812">Transmembrane</keyword>
<evidence type="ECO:0000313" key="3">
    <source>
        <dbReference type="Proteomes" id="UP000009320"/>
    </source>
</evidence>
<evidence type="ECO:0000256" key="1">
    <source>
        <dbReference type="SAM" id="Phobius"/>
    </source>
</evidence>
<keyword evidence="1" id="KW-0472">Membrane</keyword>
<gene>
    <name evidence="2" type="ORF">BN55_04075</name>
</gene>